<organism evidence="2">
    <name type="scientific">viral metagenome</name>
    <dbReference type="NCBI Taxonomy" id="1070528"/>
    <lineage>
        <taxon>unclassified sequences</taxon>
        <taxon>metagenomes</taxon>
        <taxon>organismal metagenomes</taxon>
    </lineage>
</organism>
<proteinExistence type="predicted"/>
<evidence type="ECO:0000256" key="1">
    <source>
        <dbReference type="SAM" id="MobiDB-lite"/>
    </source>
</evidence>
<feature type="region of interest" description="Disordered" evidence="1">
    <location>
        <begin position="315"/>
        <end position="338"/>
    </location>
</feature>
<protein>
    <submittedName>
        <fullName evidence="2">Uncharacterized protein</fullName>
    </submittedName>
</protein>
<reference evidence="2" key="1">
    <citation type="journal article" date="2020" name="Nature">
        <title>Giant virus diversity and host interactions through global metagenomics.</title>
        <authorList>
            <person name="Schulz F."/>
            <person name="Roux S."/>
            <person name="Paez-Espino D."/>
            <person name="Jungbluth S."/>
            <person name="Walsh D.A."/>
            <person name="Denef V.J."/>
            <person name="McMahon K.D."/>
            <person name="Konstantinidis K.T."/>
            <person name="Eloe-Fadrosh E.A."/>
            <person name="Kyrpides N.C."/>
            <person name="Woyke T."/>
        </authorList>
    </citation>
    <scope>NUCLEOTIDE SEQUENCE</scope>
    <source>
        <strain evidence="2">GVMAG-M-3300021425-14</strain>
    </source>
</reference>
<sequence>MLLLLNIIDHLINNKKPQDKILYKSIFFDAIRFRNPIFFYYLHISHGKYDEVDDIYINAKKTINAIKLFVKIWRMKKMKVYTNNTNILMDKTLSDIEESKKITLIHYDTIYTFTLIDLITLWNMALKNTEGLFTKPLDMKNPYTNIPFKKHNLYNIYFKLLYSNYNIPIVIQLFFKYNFDNILFTNSCFPYLRECAIDNFHNTASILDKFDYLVAMNNDFKTSMAGMEINNIISYDIKKIYIKHFRNHIYNYIKLKYSFNPIIRKNHKDLLVNKLMDIIKTIQNITKDIQDKTEEHMNRENPPVSIFIPSNEITRSPVPSPTSRINEFRLPSYRNRHK</sequence>
<evidence type="ECO:0000313" key="2">
    <source>
        <dbReference type="EMBL" id="QHT06072.1"/>
    </source>
</evidence>
<name>A0A6C0CPL8_9ZZZZ</name>
<dbReference type="EMBL" id="MN739463">
    <property type="protein sequence ID" value="QHT06072.1"/>
    <property type="molecule type" value="Genomic_DNA"/>
</dbReference>
<dbReference type="AlphaFoldDB" id="A0A6C0CPL8"/>
<accession>A0A6C0CPL8</accession>